<organism evidence="1 2">
    <name type="scientific">Melittangium boletus DSM 14713</name>
    <dbReference type="NCBI Taxonomy" id="1294270"/>
    <lineage>
        <taxon>Bacteria</taxon>
        <taxon>Pseudomonadati</taxon>
        <taxon>Myxococcota</taxon>
        <taxon>Myxococcia</taxon>
        <taxon>Myxococcales</taxon>
        <taxon>Cystobacterineae</taxon>
        <taxon>Archangiaceae</taxon>
        <taxon>Melittangium</taxon>
    </lineage>
</organism>
<proteinExistence type="predicted"/>
<accession>A0A250IQX1</accession>
<evidence type="ECO:0000313" key="2">
    <source>
        <dbReference type="Proteomes" id="UP000217289"/>
    </source>
</evidence>
<dbReference type="RefSeq" id="WP_095981576.1">
    <property type="nucleotide sequence ID" value="NZ_CP022163.1"/>
</dbReference>
<gene>
    <name evidence="1" type="ORF">MEBOL_007059</name>
</gene>
<name>A0A250IQX1_9BACT</name>
<dbReference type="AlphaFoldDB" id="A0A250IQX1"/>
<dbReference type="Proteomes" id="UP000217289">
    <property type="component" value="Chromosome"/>
</dbReference>
<evidence type="ECO:0000313" key="1">
    <source>
        <dbReference type="EMBL" id="ATB33561.1"/>
    </source>
</evidence>
<keyword evidence="2" id="KW-1185">Reference proteome</keyword>
<protein>
    <submittedName>
        <fullName evidence="1">Uncharacterized protein</fullName>
    </submittedName>
</protein>
<sequence length="137" mass="15116">MRPIRARVPAPVSSGQELATLEVEVSGSTGERIELVFHGVHKTAESRVLRISLVGDDARPFVAGDLFTYGEGPPMGRHPRERFAPMELILDVTRLLDRLAGTRRLSVRLDILDTHERPVDRESLSLEGVELRAAPAS</sequence>
<dbReference type="EMBL" id="CP022163">
    <property type="protein sequence ID" value="ATB33561.1"/>
    <property type="molecule type" value="Genomic_DNA"/>
</dbReference>
<dbReference type="KEGG" id="mbd:MEBOL_007059"/>
<reference evidence="1 2" key="1">
    <citation type="submission" date="2017-06" db="EMBL/GenBank/DDBJ databases">
        <authorList>
            <person name="Kim H.J."/>
            <person name="Triplett B.A."/>
        </authorList>
    </citation>
    <scope>NUCLEOTIDE SEQUENCE [LARGE SCALE GENOMIC DNA]</scope>
    <source>
        <strain evidence="1 2">DSM 14713</strain>
    </source>
</reference>